<gene>
    <name evidence="2" type="ORF">Q7C36_023203</name>
</gene>
<proteinExistence type="predicted"/>
<keyword evidence="1" id="KW-1133">Transmembrane helix</keyword>
<evidence type="ECO:0000313" key="2">
    <source>
        <dbReference type="EMBL" id="KAK2814937.1"/>
    </source>
</evidence>
<keyword evidence="1" id="KW-0812">Transmembrane</keyword>
<evidence type="ECO:0000313" key="3">
    <source>
        <dbReference type="Proteomes" id="UP001187315"/>
    </source>
</evidence>
<comment type="caution">
    <text evidence="2">The sequence shown here is derived from an EMBL/GenBank/DDBJ whole genome shotgun (WGS) entry which is preliminary data.</text>
</comment>
<reference evidence="2" key="1">
    <citation type="submission" date="2023-08" db="EMBL/GenBank/DDBJ databases">
        <title>Pelteobagrus vachellii genome.</title>
        <authorList>
            <person name="Liu H."/>
        </authorList>
    </citation>
    <scope>NUCLEOTIDE SEQUENCE</scope>
    <source>
        <strain evidence="2">PRFRI_2022a</strain>
        <tissue evidence="2">Muscle</tissue>
    </source>
</reference>
<organism evidence="2 3">
    <name type="scientific">Tachysurus vachellii</name>
    <name type="common">Darkbarbel catfish</name>
    <name type="synonym">Pelteobagrus vachellii</name>
    <dbReference type="NCBI Taxonomy" id="175792"/>
    <lineage>
        <taxon>Eukaryota</taxon>
        <taxon>Metazoa</taxon>
        <taxon>Chordata</taxon>
        <taxon>Craniata</taxon>
        <taxon>Vertebrata</taxon>
        <taxon>Euteleostomi</taxon>
        <taxon>Actinopterygii</taxon>
        <taxon>Neopterygii</taxon>
        <taxon>Teleostei</taxon>
        <taxon>Ostariophysi</taxon>
        <taxon>Siluriformes</taxon>
        <taxon>Bagridae</taxon>
        <taxon>Tachysurus</taxon>
    </lineage>
</organism>
<protein>
    <submittedName>
        <fullName evidence="2">Uncharacterized protein</fullName>
    </submittedName>
</protein>
<feature type="transmembrane region" description="Helical" evidence="1">
    <location>
        <begin position="38"/>
        <end position="62"/>
    </location>
</feature>
<accession>A0AA88IZZ7</accession>
<sequence>MVVGNFLGNANVGSAEGEALRQCFFNTSSVSGIGQDIYLFWTLGGHFCSLFLCHVSLFLFFVSRVSAPSFPCPFPPLLTCSLCFNYCHPCLYRLSYVCLSLIPCLLVCCFWFAVSLFVVPVYLRFLFPVSSLQSPISSLLSPVSYLQSPLSSLLSPVSYLQSPLSSLLSPVSYLQSPISSLLVFLGLCYLSLNKSPFMLSLHLESVPSVAA</sequence>
<dbReference type="AlphaFoldDB" id="A0AA88IZZ7"/>
<name>A0AA88IZZ7_TACVA</name>
<dbReference type="EMBL" id="JAVHJS010000026">
    <property type="protein sequence ID" value="KAK2814937.1"/>
    <property type="molecule type" value="Genomic_DNA"/>
</dbReference>
<evidence type="ECO:0000256" key="1">
    <source>
        <dbReference type="SAM" id="Phobius"/>
    </source>
</evidence>
<dbReference type="Proteomes" id="UP001187315">
    <property type="component" value="Unassembled WGS sequence"/>
</dbReference>
<keyword evidence="3" id="KW-1185">Reference proteome</keyword>
<keyword evidence="1" id="KW-0472">Membrane</keyword>
<feature type="transmembrane region" description="Helical" evidence="1">
    <location>
        <begin position="172"/>
        <end position="192"/>
    </location>
</feature>
<feature type="transmembrane region" description="Helical" evidence="1">
    <location>
        <begin position="100"/>
        <end position="127"/>
    </location>
</feature>